<dbReference type="PANTHER" id="PTHR35455:SF1">
    <property type="entry name" value="AGAP005842-PA"/>
    <property type="match status" value="1"/>
</dbReference>
<accession>A0A6P7F9N0</accession>
<protein>
    <submittedName>
        <fullName evidence="2">Uncharacterized protein LOC114327167</fullName>
    </submittedName>
</protein>
<keyword evidence="1" id="KW-0732">Signal</keyword>
<dbReference type="AlphaFoldDB" id="A0A6P7F9N0"/>
<dbReference type="InterPro" id="IPR031985">
    <property type="entry name" value="DUF4787"/>
</dbReference>
<gene>
    <name evidence="2" type="primary">LOC114327167</name>
</gene>
<name>A0A6P7F9N0_DIAVI</name>
<dbReference type="Pfam" id="PF16029">
    <property type="entry name" value="DUF4787"/>
    <property type="match status" value="1"/>
</dbReference>
<feature type="signal peptide" evidence="1">
    <location>
        <begin position="1"/>
        <end position="19"/>
    </location>
</feature>
<evidence type="ECO:0000256" key="1">
    <source>
        <dbReference type="SAM" id="SignalP"/>
    </source>
</evidence>
<dbReference type="OrthoDB" id="1915375at2759"/>
<proteinExistence type="predicted"/>
<sequence>MKAFNFLLIFFAIFYRNEAKVTYTFPEFQYKETNKNEVMFREVEAACQRGCHGRIGVSKILCIRQCISPSCYKELYHADLIYGTVCGKIRARSSLHGGRALNWVGVFQYFVKDRPGWGSP</sequence>
<dbReference type="PANTHER" id="PTHR35455">
    <property type="entry name" value="UNNAMED PRODUCT"/>
    <property type="match status" value="1"/>
</dbReference>
<reference evidence="2" key="1">
    <citation type="submission" date="2025-08" db="UniProtKB">
        <authorList>
            <consortium name="RefSeq"/>
        </authorList>
    </citation>
    <scope>IDENTIFICATION</scope>
    <source>
        <tissue evidence="2">Whole insect</tissue>
    </source>
</reference>
<organism evidence="2">
    <name type="scientific">Diabrotica virgifera virgifera</name>
    <name type="common">western corn rootworm</name>
    <dbReference type="NCBI Taxonomy" id="50390"/>
    <lineage>
        <taxon>Eukaryota</taxon>
        <taxon>Metazoa</taxon>
        <taxon>Ecdysozoa</taxon>
        <taxon>Arthropoda</taxon>
        <taxon>Hexapoda</taxon>
        <taxon>Insecta</taxon>
        <taxon>Pterygota</taxon>
        <taxon>Neoptera</taxon>
        <taxon>Endopterygota</taxon>
        <taxon>Coleoptera</taxon>
        <taxon>Polyphaga</taxon>
        <taxon>Cucujiformia</taxon>
        <taxon>Chrysomeloidea</taxon>
        <taxon>Chrysomelidae</taxon>
        <taxon>Galerucinae</taxon>
        <taxon>Diabroticina</taxon>
        <taxon>Diabroticites</taxon>
        <taxon>Diabrotica</taxon>
    </lineage>
</organism>
<feature type="chain" id="PRO_5027716356" evidence="1">
    <location>
        <begin position="20"/>
        <end position="120"/>
    </location>
</feature>
<evidence type="ECO:0000313" key="2">
    <source>
        <dbReference type="RefSeq" id="XP_028131492.1"/>
    </source>
</evidence>
<dbReference type="InParanoid" id="A0A6P7F9N0"/>
<dbReference type="RefSeq" id="XP_028131492.1">
    <property type="nucleotide sequence ID" value="XM_028275691.1"/>
</dbReference>